<evidence type="ECO:0000313" key="2">
    <source>
        <dbReference type="EMBL" id="ELT89693.1"/>
    </source>
</evidence>
<evidence type="ECO:0000313" key="4">
    <source>
        <dbReference type="Proteomes" id="UP000014760"/>
    </source>
</evidence>
<protein>
    <submittedName>
        <fullName evidence="2 3">Uncharacterized protein</fullName>
    </submittedName>
</protein>
<evidence type="ECO:0000313" key="3">
    <source>
        <dbReference type="EnsemblMetazoa" id="CapteP193684"/>
    </source>
</evidence>
<reference evidence="3" key="3">
    <citation type="submission" date="2015-06" db="UniProtKB">
        <authorList>
            <consortium name="EnsemblMetazoa"/>
        </authorList>
    </citation>
    <scope>IDENTIFICATION</scope>
</reference>
<organism evidence="2">
    <name type="scientific">Capitella teleta</name>
    <name type="common">Polychaete worm</name>
    <dbReference type="NCBI Taxonomy" id="283909"/>
    <lineage>
        <taxon>Eukaryota</taxon>
        <taxon>Metazoa</taxon>
        <taxon>Spiralia</taxon>
        <taxon>Lophotrochozoa</taxon>
        <taxon>Annelida</taxon>
        <taxon>Polychaeta</taxon>
        <taxon>Sedentaria</taxon>
        <taxon>Scolecida</taxon>
        <taxon>Capitellidae</taxon>
        <taxon>Capitella</taxon>
    </lineage>
</organism>
<feature type="compositionally biased region" description="Low complexity" evidence="1">
    <location>
        <begin position="61"/>
        <end position="75"/>
    </location>
</feature>
<dbReference type="EMBL" id="KB311229">
    <property type="protein sequence ID" value="ELT89693.1"/>
    <property type="molecule type" value="Genomic_DNA"/>
</dbReference>
<dbReference type="Proteomes" id="UP000014760">
    <property type="component" value="Unassembled WGS sequence"/>
</dbReference>
<dbReference type="EMBL" id="AMQN01003220">
    <property type="status" value="NOT_ANNOTATED_CDS"/>
    <property type="molecule type" value="Genomic_DNA"/>
</dbReference>
<accession>R7T8D0</accession>
<name>R7T8D0_CAPTE</name>
<keyword evidence="4" id="KW-1185">Reference proteome</keyword>
<feature type="region of interest" description="Disordered" evidence="1">
    <location>
        <begin position="61"/>
        <end position="193"/>
    </location>
</feature>
<proteinExistence type="predicted"/>
<reference evidence="2 4" key="2">
    <citation type="journal article" date="2013" name="Nature">
        <title>Insights into bilaterian evolution from three spiralian genomes.</title>
        <authorList>
            <person name="Simakov O."/>
            <person name="Marletaz F."/>
            <person name="Cho S.J."/>
            <person name="Edsinger-Gonzales E."/>
            <person name="Havlak P."/>
            <person name="Hellsten U."/>
            <person name="Kuo D.H."/>
            <person name="Larsson T."/>
            <person name="Lv J."/>
            <person name="Arendt D."/>
            <person name="Savage R."/>
            <person name="Osoegawa K."/>
            <person name="de Jong P."/>
            <person name="Grimwood J."/>
            <person name="Chapman J.A."/>
            <person name="Shapiro H."/>
            <person name="Aerts A."/>
            <person name="Otillar R.P."/>
            <person name="Terry A.Y."/>
            <person name="Boore J.L."/>
            <person name="Grigoriev I.V."/>
            <person name="Lindberg D.R."/>
            <person name="Seaver E.C."/>
            <person name="Weisblat D.A."/>
            <person name="Putnam N.H."/>
            <person name="Rokhsar D.S."/>
        </authorList>
    </citation>
    <scope>NUCLEOTIDE SEQUENCE</scope>
    <source>
        <strain evidence="2 4">I ESC-2004</strain>
    </source>
</reference>
<dbReference type="AlphaFoldDB" id="R7T8D0"/>
<reference evidence="4" key="1">
    <citation type="submission" date="2012-12" db="EMBL/GenBank/DDBJ databases">
        <authorList>
            <person name="Hellsten U."/>
            <person name="Grimwood J."/>
            <person name="Chapman J.A."/>
            <person name="Shapiro H."/>
            <person name="Aerts A."/>
            <person name="Otillar R.P."/>
            <person name="Terry A.Y."/>
            <person name="Boore J.L."/>
            <person name="Simakov O."/>
            <person name="Marletaz F."/>
            <person name="Cho S.-J."/>
            <person name="Edsinger-Gonzales E."/>
            <person name="Havlak P."/>
            <person name="Kuo D.-H."/>
            <person name="Larsson T."/>
            <person name="Lv J."/>
            <person name="Arendt D."/>
            <person name="Savage R."/>
            <person name="Osoegawa K."/>
            <person name="de Jong P."/>
            <person name="Lindberg D.R."/>
            <person name="Seaver E.C."/>
            <person name="Weisblat D.A."/>
            <person name="Putnam N.H."/>
            <person name="Grigoriev I.V."/>
            <person name="Rokhsar D.S."/>
        </authorList>
    </citation>
    <scope>NUCLEOTIDE SEQUENCE</scope>
    <source>
        <strain evidence="4">I ESC-2004</strain>
    </source>
</reference>
<dbReference type="EnsemblMetazoa" id="CapteT193684">
    <property type="protein sequence ID" value="CapteP193684"/>
    <property type="gene ID" value="CapteG193684"/>
</dbReference>
<evidence type="ECO:0000256" key="1">
    <source>
        <dbReference type="SAM" id="MobiDB-lite"/>
    </source>
</evidence>
<gene>
    <name evidence="2" type="ORF">CAPTEDRAFT_193684</name>
</gene>
<feature type="compositionally biased region" description="Polar residues" evidence="1">
    <location>
        <begin position="173"/>
        <end position="193"/>
    </location>
</feature>
<feature type="compositionally biased region" description="Low complexity" evidence="1">
    <location>
        <begin position="108"/>
        <end position="126"/>
    </location>
</feature>
<feature type="compositionally biased region" description="Basic and acidic residues" evidence="1">
    <location>
        <begin position="96"/>
        <end position="105"/>
    </location>
</feature>
<dbReference type="HOGENOM" id="CLU_1143498_0_0_1"/>
<feature type="compositionally biased region" description="Basic and acidic residues" evidence="1">
    <location>
        <begin position="146"/>
        <end position="161"/>
    </location>
</feature>
<sequence>MGTSANDPIAILLIRGRGVNASSRIILASSVSSCEFGSRKTGSHMHAFQLEFRGVHLDEASAANSSAEHGSSSSGTPPPPVRSQLMDPPHSSPGKLPRDLQDRCKIASSNTPTTSPSSSNEPESSSAPILRSRITKSASPKMTGTRVDERPSPARTPDDRVTFFIGGDYENEASPSPTAKTTRKSSVAATPSSNRSRFKKMLRPLRRSHSAGCSKDVPAHALFLRHEMASRSSTALFTVQRVT</sequence>